<sequence>MDLLGERWVPPVHLRKFVSRMPSQLSALRGWIKRDPSHLSNLSELILMRVKEVQQEDVEIIGGLLSHRRLYIRSTHQTQRLLVIRADGFRCMVWFELDCGSAEQIKFEPGALPRAEAVAFSLGVRVAKEDGNCGFDLGLQGNLLSLRRHVRVWMYCGGARVGEAKEAEAAVRHVLEAHPNHPPIYIRMILDIAEDAHDDDLCED</sequence>
<dbReference type="EMBL" id="LT934111">
    <property type="protein sequence ID" value="VAH00691.1"/>
    <property type="molecule type" value="Genomic_DNA"/>
</dbReference>
<keyword evidence="4" id="KW-1185">Reference proteome</keyword>
<protein>
    <recommendedName>
        <fullName evidence="2">Disease resistance R13L4/SHOC-2-like LRR domain-containing protein</fullName>
    </recommendedName>
</protein>
<evidence type="ECO:0000256" key="1">
    <source>
        <dbReference type="ARBA" id="ARBA00022737"/>
    </source>
</evidence>
<reference evidence="3 4" key="1">
    <citation type="submission" date="2017-09" db="EMBL/GenBank/DDBJ databases">
        <authorList>
            <consortium name="International Durum Wheat Genome Sequencing Consortium (IDWGSC)"/>
            <person name="Milanesi L."/>
        </authorList>
    </citation>
    <scope>NUCLEOTIDE SEQUENCE [LARGE SCALE GENOMIC DNA]</scope>
    <source>
        <strain evidence="4">cv. Svevo</strain>
    </source>
</reference>
<dbReference type="AlphaFoldDB" id="A0A9R0PNR7"/>
<feature type="domain" description="Disease resistance R13L4/SHOC-2-like LRR" evidence="2">
    <location>
        <begin position="5"/>
        <end position="183"/>
    </location>
</feature>
<keyword evidence="1" id="KW-0677">Repeat</keyword>
<dbReference type="Proteomes" id="UP000324705">
    <property type="component" value="Chromosome 1A"/>
</dbReference>
<proteinExistence type="predicted"/>
<evidence type="ECO:0000259" key="2">
    <source>
        <dbReference type="Pfam" id="PF23598"/>
    </source>
</evidence>
<dbReference type="Pfam" id="PF23598">
    <property type="entry name" value="LRR_14"/>
    <property type="match status" value="1"/>
</dbReference>
<organism evidence="3 4">
    <name type="scientific">Triticum turgidum subsp. durum</name>
    <name type="common">Durum wheat</name>
    <name type="synonym">Triticum durum</name>
    <dbReference type="NCBI Taxonomy" id="4567"/>
    <lineage>
        <taxon>Eukaryota</taxon>
        <taxon>Viridiplantae</taxon>
        <taxon>Streptophyta</taxon>
        <taxon>Embryophyta</taxon>
        <taxon>Tracheophyta</taxon>
        <taxon>Spermatophyta</taxon>
        <taxon>Magnoliopsida</taxon>
        <taxon>Liliopsida</taxon>
        <taxon>Poales</taxon>
        <taxon>Poaceae</taxon>
        <taxon>BOP clade</taxon>
        <taxon>Pooideae</taxon>
        <taxon>Triticodae</taxon>
        <taxon>Triticeae</taxon>
        <taxon>Triticinae</taxon>
        <taxon>Triticum</taxon>
    </lineage>
</organism>
<dbReference type="Gramene" id="TRITD1Av1G005920.68">
    <property type="protein sequence ID" value="TRITD1Av1G005920.68"/>
    <property type="gene ID" value="TRITD1Av1G005920"/>
</dbReference>
<evidence type="ECO:0000313" key="4">
    <source>
        <dbReference type="Proteomes" id="UP000324705"/>
    </source>
</evidence>
<name>A0A9R0PNR7_TRITD</name>
<evidence type="ECO:0000313" key="3">
    <source>
        <dbReference type="EMBL" id="VAH00691.1"/>
    </source>
</evidence>
<gene>
    <name evidence="3" type="ORF">TRITD_1Av1G005920</name>
</gene>
<dbReference type="InterPro" id="IPR055414">
    <property type="entry name" value="LRR_R13L4/SHOC2-like"/>
</dbReference>
<accession>A0A9R0PNR7</accession>